<feature type="compositionally biased region" description="Basic and acidic residues" evidence="1">
    <location>
        <begin position="232"/>
        <end position="249"/>
    </location>
</feature>
<feature type="domain" description="Phage conserved hypothetical protein C-terminal" evidence="2">
    <location>
        <begin position="153"/>
        <end position="225"/>
    </location>
</feature>
<accession>A0A1W6WVS6</accession>
<dbReference type="Pfam" id="PF09524">
    <property type="entry name" value="Phg_2220_C"/>
    <property type="match status" value="1"/>
</dbReference>
<dbReference type="RefSeq" id="WP_000040038.1">
    <property type="nucleotide sequence ID" value="NZ_CP014847.1"/>
</dbReference>
<sequence>MSKLIINEEPLLVLPSLAKSIGLNEAVFLQQIHYWLNRSNHFYDERRWIYNSAVEWSKQFPFWSEKTIRRILKNLEETKILLTGNYNKMKFDKTKWYTIDYDKLRSLETVNDVDNLTRRSGKSDHVLPDNLTRPIPENTQRLSTEITEYIVEIVNYLNTTCNKSYRTSTKKTQTLIKARLAEGYKVEQFKKVIDIKKSHWFGDAKWDEYLRPETLFGTKFESYLNSKPKTKQHSEMSAEERLEHFQKEAEEQDDLPF</sequence>
<dbReference type="GeneID" id="67470560"/>
<keyword evidence="4" id="KW-1185">Reference proteome</keyword>
<dbReference type="NCBIfam" id="TIGR02220">
    <property type="entry name" value="phg_TIGR02220"/>
    <property type="match status" value="1"/>
</dbReference>
<evidence type="ECO:0000313" key="3">
    <source>
        <dbReference type="EMBL" id="ARP60273.1"/>
    </source>
</evidence>
<organism evidence="3 4">
    <name type="scientific">Bacillus thuringiensis</name>
    <dbReference type="NCBI Taxonomy" id="1428"/>
    <lineage>
        <taxon>Bacteria</taxon>
        <taxon>Bacillati</taxon>
        <taxon>Bacillota</taxon>
        <taxon>Bacilli</taxon>
        <taxon>Bacillales</taxon>
        <taxon>Bacillaceae</taxon>
        <taxon>Bacillus</taxon>
        <taxon>Bacillus cereus group</taxon>
    </lineage>
</organism>
<evidence type="ECO:0000259" key="2">
    <source>
        <dbReference type="Pfam" id="PF09524"/>
    </source>
</evidence>
<gene>
    <name evidence="3" type="ORF">CAB88_25695</name>
</gene>
<evidence type="ECO:0000313" key="4">
    <source>
        <dbReference type="Proteomes" id="UP000194143"/>
    </source>
</evidence>
<dbReference type="Proteomes" id="UP000194143">
    <property type="component" value="Chromosome"/>
</dbReference>
<reference evidence="3 4" key="1">
    <citation type="submission" date="2017-04" db="EMBL/GenBank/DDBJ databases">
        <title>Complete Genome Sequence of Bacillus thuringiensis type Strain ATCC 10792.</title>
        <authorList>
            <person name="Oh D.-H."/>
            <person name="Park B.-J."/>
            <person name="Shuai W."/>
            <person name="Chelliah R."/>
        </authorList>
    </citation>
    <scope>NUCLEOTIDE SEQUENCE [LARGE SCALE GENOMIC DNA]</scope>
    <source>
        <strain evidence="3 4">ATCC 10792</strain>
    </source>
</reference>
<protein>
    <submittedName>
        <fullName evidence="3">Replication protein</fullName>
    </submittedName>
</protein>
<dbReference type="EMBL" id="CP021061">
    <property type="protein sequence ID" value="ARP60273.1"/>
    <property type="molecule type" value="Genomic_DNA"/>
</dbReference>
<evidence type="ECO:0000256" key="1">
    <source>
        <dbReference type="SAM" id="MobiDB-lite"/>
    </source>
</evidence>
<dbReference type="InterPro" id="IPR011741">
    <property type="entry name" value="Phg_2220_C"/>
</dbReference>
<proteinExistence type="predicted"/>
<feature type="region of interest" description="Disordered" evidence="1">
    <location>
        <begin position="227"/>
        <end position="257"/>
    </location>
</feature>
<name>A0A1W6WVS6_BACTU</name>
<dbReference type="AlphaFoldDB" id="A0A1W6WVS6"/>